<evidence type="ECO:0000256" key="1">
    <source>
        <dbReference type="ARBA" id="ARBA00022491"/>
    </source>
</evidence>
<sequence length="292" mass="31924">MLVFQPPFVRPRHPYAFPMRNIPLSTVDATPRIVLAIGTDYPPGTLLPTHAHRRAQLLYGMTGLMEVETADGNWVIPPYSGVWIPAGQAHQVLMQGVSTRSLYIAPEAAPRHAQHCEVLVITPLLHQLLLASADLPAQYDEQGRDGALVQLILHEVRAAPTMPLFAPMPKDPALARLCKAFLRRPSLRSPPEDWAASLNKSPRTFTRLFRQQTGISFSQWRQQACLMAALARLSVAGASVTRIALDLGYDSPSAFSTMFRRKLGQAPSDFLKEGAASATPGHSQSSTPPPAD</sequence>
<name>A0A4Q7MNU0_9BURK</name>
<dbReference type="SMART" id="SM00342">
    <property type="entry name" value="HTH_ARAC"/>
    <property type="match status" value="1"/>
</dbReference>
<dbReference type="PANTHER" id="PTHR11019:SF159">
    <property type="entry name" value="TRANSCRIPTIONAL REGULATOR-RELATED"/>
    <property type="match status" value="1"/>
</dbReference>
<keyword evidence="4" id="KW-0804">Transcription</keyword>
<feature type="region of interest" description="Disordered" evidence="5">
    <location>
        <begin position="270"/>
        <end position="292"/>
    </location>
</feature>
<dbReference type="CDD" id="cd06124">
    <property type="entry name" value="cupin_NimR-like_N"/>
    <property type="match status" value="1"/>
</dbReference>
<dbReference type="InterPro" id="IPR020449">
    <property type="entry name" value="Tscrpt_reg_AraC-type_HTH"/>
</dbReference>
<dbReference type="GO" id="GO:0043565">
    <property type="term" value="F:sequence-specific DNA binding"/>
    <property type="evidence" value="ECO:0007669"/>
    <property type="project" value="InterPro"/>
</dbReference>
<evidence type="ECO:0000313" key="7">
    <source>
        <dbReference type="EMBL" id="RZS70248.1"/>
    </source>
</evidence>
<dbReference type="PANTHER" id="PTHR11019">
    <property type="entry name" value="HTH-TYPE TRANSCRIPTIONAL REGULATOR NIMR"/>
    <property type="match status" value="1"/>
</dbReference>
<dbReference type="FunFam" id="1.10.10.60:FF:000132">
    <property type="entry name" value="AraC family transcriptional regulator"/>
    <property type="match status" value="1"/>
</dbReference>
<dbReference type="InterPro" id="IPR018060">
    <property type="entry name" value="HTH_AraC"/>
</dbReference>
<gene>
    <name evidence="7" type="ORF">EV679_1649</name>
</gene>
<accession>A0A4Q7MNU0</accession>
<dbReference type="InterPro" id="IPR009057">
    <property type="entry name" value="Homeodomain-like_sf"/>
</dbReference>
<evidence type="ECO:0000256" key="2">
    <source>
        <dbReference type="ARBA" id="ARBA00023015"/>
    </source>
</evidence>
<dbReference type="InterPro" id="IPR011051">
    <property type="entry name" value="RmlC_Cupin_sf"/>
</dbReference>
<dbReference type="SUPFAM" id="SSF51182">
    <property type="entry name" value="RmlC-like cupins"/>
    <property type="match status" value="1"/>
</dbReference>
<dbReference type="EMBL" id="SGWZ01000002">
    <property type="protein sequence ID" value="RZS70248.1"/>
    <property type="molecule type" value="Genomic_DNA"/>
</dbReference>
<proteinExistence type="predicted"/>
<organism evidence="7 8">
    <name type="scientific">Kerstersia gyiorum</name>
    <dbReference type="NCBI Taxonomy" id="206506"/>
    <lineage>
        <taxon>Bacteria</taxon>
        <taxon>Pseudomonadati</taxon>
        <taxon>Pseudomonadota</taxon>
        <taxon>Betaproteobacteria</taxon>
        <taxon>Burkholderiales</taxon>
        <taxon>Alcaligenaceae</taxon>
        <taxon>Kerstersia</taxon>
    </lineage>
</organism>
<protein>
    <submittedName>
        <fullName evidence="7">AraC family transcriptional regulator</fullName>
    </submittedName>
</protein>
<evidence type="ECO:0000259" key="6">
    <source>
        <dbReference type="PROSITE" id="PS01124"/>
    </source>
</evidence>
<reference evidence="7 8" key="1">
    <citation type="submission" date="2019-02" db="EMBL/GenBank/DDBJ databases">
        <title>Genomic Encyclopedia of Type Strains, Phase IV (KMG-IV): sequencing the most valuable type-strain genomes for metagenomic binning, comparative biology and taxonomic classification.</title>
        <authorList>
            <person name="Goeker M."/>
        </authorList>
    </citation>
    <scope>NUCLEOTIDE SEQUENCE [LARGE SCALE GENOMIC DNA]</scope>
    <source>
        <strain evidence="7 8">DSM 16618</strain>
    </source>
</reference>
<dbReference type="GO" id="GO:0003700">
    <property type="term" value="F:DNA-binding transcription factor activity"/>
    <property type="evidence" value="ECO:0007669"/>
    <property type="project" value="InterPro"/>
</dbReference>
<evidence type="ECO:0000313" key="8">
    <source>
        <dbReference type="Proteomes" id="UP000292039"/>
    </source>
</evidence>
<dbReference type="PRINTS" id="PR00032">
    <property type="entry name" value="HTHARAC"/>
</dbReference>
<evidence type="ECO:0000256" key="3">
    <source>
        <dbReference type="ARBA" id="ARBA00023125"/>
    </source>
</evidence>
<evidence type="ECO:0000256" key="4">
    <source>
        <dbReference type="ARBA" id="ARBA00023163"/>
    </source>
</evidence>
<evidence type="ECO:0000256" key="5">
    <source>
        <dbReference type="SAM" id="MobiDB-lite"/>
    </source>
</evidence>
<dbReference type="PROSITE" id="PS01124">
    <property type="entry name" value="HTH_ARAC_FAMILY_2"/>
    <property type="match status" value="1"/>
</dbReference>
<dbReference type="SUPFAM" id="SSF46689">
    <property type="entry name" value="Homeodomain-like"/>
    <property type="match status" value="1"/>
</dbReference>
<dbReference type="Proteomes" id="UP000292039">
    <property type="component" value="Unassembled WGS sequence"/>
</dbReference>
<keyword evidence="1" id="KW-0678">Repressor</keyword>
<dbReference type="Gene3D" id="2.60.120.10">
    <property type="entry name" value="Jelly Rolls"/>
    <property type="match status" value="1"/>
</dbReference>
<comment type="caution">
    <text evidence="7">The sequence shown here is derived from an EMBL/GenBank/DDBJ whole genome shotgun (WGS) entry which is preliminary data.</text>
</comment>
<keyword evidence="3" id="KW-0238">DNA-binding</keyword>
<dbReference type="Pfam" id="PF12833">
    <property type="entry name" value="HTH_18"/>
    <property type="match status" value="1"/>
</dbReference>
<dbReference type="InterPro" id="IPR014710">
    <property type="entry name" value="RmlC-like_jellyroll"/>
</dbReference>
<dbReference type="Gene3D" id="1.10.10.60">
    <property type="entry name" value="Homeodomain-like"/>
    <property type="match status" value="1"/>
</dbReference>
<keyword evidence="2" id="KW-0805">Transcription regulation</keyword>
<dbReference type="AlphaFoldDB" id="A0A4Q7MNU0"/>
<feature type="domain" description="HTH araC/xylS-type" evidence="6">
    <location>
        <begin position="192"/>
        <end position="273"/>
    </location>
</feature>